<dbReference type="AlphaFoldDB" id="A0A432VSI3"/>
<evidence type="ECO:0000256" key="4">
    <source>
        <dbReference type="ARBA" id="ARBA00009667"/>
    </source>
</evidence>
<dbReference type="FunFam" id="3.20.20.70:FF:000009">
    <property type="entry name" value="1-(5-phosphoribosyl)-5-[(5-phosphoribosylamino)methylideneamino] imidazole-4-carboxamide isomerase"/>
    <property type="match status" value="1"/>
</dbReference>
<dbReference type="InterPro" id="IPR006062">
    <property type="entry name" value="His_biosynth"/>
</dbReference>
<keyword evidence="6 9" id="KW-0028">Amino-acid biosynthesis</keyword>
<keyword evidence="13" id="KW-1185">Reference proteome</keyword>
<dbReference type="SUPFAM" id="SSF51366">
    <property type="entry name" value="Ribulose-phoshate binding barrel"/>
    <property type="match status" value="1"/>
</dbReference>
<evidence type="ECO:0000256" key="2">
    <source>
        <dbReference type="ARBA" id="ARBA00004496"/>
    </source>
</evidence>
<evidence type="ECO:0000256" key="5">
    <source>
        <dbReference type="ARBA" id="ARBA00022490"/>
    </source>
</evidence>
<dbReference type="RefSeq" id="WP_126767952.1">
    <property type="nucleotide sequence ID" value="NZ_PIPJ01000008.1"/>
</dbReference>
<comment type="catalytic activity">
    <reaction evidence="1 9 11">
        <text>1-(5-phospho-beta-D-ribosyl)-5-[(5-phospho-beta-D-ribosylamino)methylideneamino]imidazole-4-carboxamide = 5-[(5-phospho-1-deoxy-D-ribulos-1-ylimino)methylamino]-1-(5-phospho-beta-D-ribosyl)imidazole-4-carboxamide</text>
        <dbReference type="Rhea" id="RHEA:15469"/>
        <dbReference type="ChEBI" id="CHEBI:58435"/>
        <dbReference type="ChEBI" id="CHEBI:58525"/>
        <dbReference type="EC" id="5.3.1.16"/>
    </reaction>
</comment>
<accession>A0A432VSI3</accession>
<dbReference type="GO" id="GO:0005737">
    <property type="term" value="C:cytoplasm"/>
    <property type="evidence" value="ECO:0007669"/>
    <property type="project" value="UniProtKB-SubCell"/>
</dbReference>
<organism evidence="12 13">
    <name type="scientific">Aliidiomarina iranensis</name>
    <dbReference type="NCBI Taxonomy" id="1434071"/>
    <lineage>
        <taxon>Bacteria</taxon>
        <taxon>Pseudomonadati</taxon>
        <taxon>Pseudomonadota</taxon>
        <taxon>Gammaproteobacteria</taxon>
        <taxon>Alteromonadales</taxon>
        <taxon>Idiomarinaceae</taxon>
        <taxon>Aliidiomarina</taxon>
    </lineage>
</organism>
<gene>
    <name evidence="9 12" type="primary">hisA</name>
    <name evidence="12" type="ORF">CWE08_10165</name>
</gene>
<evidence type="ECO:0000256" key="11">
    <source>
        <dbReference type="RuleBase" id="RU003658"/>
    </source>
</evidence>
<dbReference type="GO" id="GO:0003949">
    <property type="term" value="F:1-(5-phosphoribosyl)-5-[(5-phosphoribosylamino)methylideneamino]imidazole-4-carboxamide isomerase activity"/>
    <property type="evidence" value="ECO:0007669"/>
    <property type="project" value="UniProtKB-UniRule"/>
</dbReference>
<evidence type="ECO:0000256" key="1">
    <source>
        <dbReference type="ARBA" id="ARBA00000901"/>
    </source>
</evidence>
<reference evidence="13" key="1">
    <citation type="journal article" date="2018" name="Front. Microbiol.">
        <title>Genome-Based Analysis Reveals the Taxonomy and Diversity of the Family Idiomarinaceae.</title>
        <authorList>
            <person name="Liu Y."/>
            <person name="Lai Q."/>
            <person name="Shao Z."/>
        </authorList>
    </citation>
    <scope>NUCLEOTIDE SEQUENCE [LARGE SCALE GENOMIC DNA]</scope>
    <source>
        <strain evidence="13">GBPy7</strain>
    </source>
</reference>
<protein>
    <recommendedName>
        <fullName evidence="9 11">1-(5-phosphoribosyl)-5-[(5-phosphoribosylamino)methylideneamino] imidazole-4-carboxamide isomerase</fullName>
        <ecNumber evidence="9 11">5.3.1.16</ecNumber>
    </recommendedName>
    <alternativeName>
        <fullName evidence="9">Phosphoribosylformimino-5-aminoimidazole carboxamide ribotide isomerase</fullName>
    </alternativeName>
</protein>
<dbReference type="NCBIfam" id="TIGR00007">
    <property type="entry name" value="1-(5-phosphoribosyl)-5-[(5-phosphoribosylamino)methylideneamino]imidazole-4-carboxamide isomerase"/>
    <property type="match status" value="1"/>
</dbReference>
<dbReference type="InterPro" id="IPR011060">
    <property type="entry name" value="RibuloseP-bd_barrel"/>
</dbReference>
<dbReference type="Gene3D" id="3.20.20.70">
    <property type="entry name" value="Aldolase class I"/>
    <property type="match status" value="1"/>
</dbReference>
<evidence type="ECO:0000256" key="8">
    <source>
        <dbReference type="ARBA" id="ARBA00023235"/>
    </source>
</evidence>
<dbReference type="UniPathway" id="UPA00031">
    <property type="reaction ID" value="UER00009"/>
</dbReference>
<feature type="active site" description="Proton acceptor" evidence="9">
    <location>
        <position position="7"/>
    </location>
</feature>
<dbReference type="OrthoDB" id="9807749at2"/>
<name>A0A432VSI3_9GAMM</name>
<comment type="subcellular location">
    <subcellularLocation>
        <location evidence="2 9 11">Cytoplasm</location>
    </subcellularLocation>
</comment>
<dbReference type="EMBL" id="PIPJ01000008">
    <property type="protein sequence ID" value="RUO19329.1"/>
    <property type="molecule type" value="Genomic_DNA"/>
</dbReference>
<comment type="pathway">
    <text evidence="3 9 11">Amino-acid biosynthesis; L-histidine biosynthesis; L-histidine from 5-phospho-alpha-D-ribose 1-diphosphate: step 4/9.</text>
</comment>
<dbReference type="InterPro" id="IPR006063">
    <property type="entry name" value="HisA_bact_arch"/>
</dbReference>
<evidence type="ECO:0000256" key="6">
    <source>
        <dbReference type="ARBA" id="ARBA00022605"/>
    </source>
</evidence>
<dbReference type="InterPro" id="IPR044524">
    <property type="entry name" value="Isoase_HisA-like"/>
</dbReference>
<dbReference type="InterPro" id="IPR013785">
    <property type="entry name" value="Aldolase_TIM"/>
</dbReference>
<dbReference type="PANTHER" id="PTHR43090">
    <property type="entry name" value="1-(5-PHOSPHORIBOSYL)-5-[(5-PHOSPHORIBOSYLAMINO)METHYLIDENEAMINO] IMIDAZOLE-4-CARBOXAMIDE ISOMERASE"/>
    <property type="match status" value="1"/>
</dbReference>
<evidence type="ECO:0000313" key="13">
    <source>
        <dbReference type="Proteomes" id="UP000288395"/>
    </source>
</evidence>
<dbReference type="GO" id="GO:0000105">
    <property type="term" value="P:L-histidine biosynthetic process"/>
    <property type="evidence" value="ECO:0007669"/>
    <property type="project" value="UniProtKB-UniRule"/>
</dbReference>
<dbReference type="Proteomes" id="UP000288395">
    <property type="component" value="Unassembled WGS sequence"/>
</dbReference>
<evidence type="ECO:0000313" key="12">
    <source>
        <dbReference type="EMBL" id="RUO19329.1"/>
    </source>
</evidence>
<evidence type="ECO:0000256" key="9">
    <source>
        <dbReference type="HAMAP-Rule" id="MF_01014"/>
    </source>
</evidence>
<dbReference type="HAMAP" id="MF_01014">
    <property type="entry name" value="HisA"/>
    <property type="match status" value="1"/>
</dbReference>
<dbReference type="InterPro" id="IPR023016">
    <property type="entry name" value="HisA/PriA"/>
</dbReference>
<dbReference type="GO" id="GO:0000162">
    <property type="term" value="P:L-tryptophan biosynthetic process"/>
    <property type="evidence" value="ECO:0007669"/>
    <property type="project" value="TreeGrafter"/>
</dbReference>
<sequence length="245" mass="26528">MLIPALDLIDGQVVRLLKGDFAQQTTYHSDPVAVACQYRDSGAEYIHLVDLDGARDPAKRQLALLTEITKVSGLPVQTGGGIRSKADVEQLLAAGVKRAVIGSKAVKDPETVLAWLDEFGPEAIVLALDINIDSNGKRWLATEGWQENSSVTLDELLQQYLERGLRHVLCTDISRDGTLSGSNVPLYAELKRQYPSIVWQASGGVAGLDDLTALKAEQCDSVILGKALLTGKFTLEEAITCWQNA</sequence>
<evidence type="ECO:0000256" key="7">
    <source>
        <dbReference type="ARBA" id="ARBA00023102"/>
    </source>
</evidence>
<evidence type="ECO:0000256" key="10">
    <source>
        <dbReference type="RuleBase" id="RU003657"/>
    </source>
</evidence>
<keyword evidence="5 9" id="KW-0963">Cytoplasm</keyword>
<comment type="similarity">
    <text evidence="4 9 10">Belongs to the HisA/HisF family.</text>
</comment>
<dbReference type="EC" id="5.3.1.16" evidence="9 11"/>
<feature type="active site" description="Proton donor" evidence="9">
    <location>
        <position position="129"/>
    </location>
</feature>
<dbReference type="CDD" id="cd04732">
    <property type="entry name" value="HisA"/>
    <property type="match status" value="1"/>
</dbReference>
<keyword evidence="7 9" id="KW-0368">Histidine biosynthesis</keyword>
<keyword evidence="8 9" id="KW-0413">Isomerase</keyword>
<comment type="caution">
    <text evidence="12">The sequence shown here is derived from an EMBL/GenBank/DDBJ whole genome shotgun (WGS) entry which is preliminary data.</text>
</comment>
<proteinExistence type="inferred from homology"/>
<dbReference type="PANTHER" id="PTHR43090:SF2">
    <property type="entry name" value="1-(5-PHOSPHORIBOSYL)-5-[(5-PHOSPHORIBOSYLAMINO)METHYLIDENEAMINO] IMIDAZOLE-4-CARBOXAMIDE ISOMERASE"/>
    <property type="match status" value="1"/>
</dbReference>
<evidence type="ECO:0000256" key="3">
    <source>
        <dbReference type="ARBA" id="ARBA00005133"/>
    </source>
</evidence>
<dbReference type="Pfam" id="PF00977">
    <property type="entry name" value="His_biosynth"/>
    <property type="match status" value="1"/>
</dbReference>